<proteinExistence type="predicted"/>
<dbReference type="GO" id="GO:0003700">
    <property type="term" value="F:DNA-binding transcription factor activity"/>
    <property type="evidence" value="ECO:0007669"/>
    <property type="project" value="InterPro"/>
</dbReference>
<gene>
    <name evidence="5" type="ORF">HHL14_27050</name>
</gene>
<keyword evidence="2" id="KW-0238">DNA-binding</keyword>
<dbReference type="PROSITE" id="PS01124">
    <property type="entry name" value="HTH_ARAC_FAMILY_2"/>
    <property type="match status" value="1"/>
</dbReference>
<dbReference type="InterPro" id="IPR050204">
    <property type="entry name" value="AraC_XylS_family_regulators"/>
</dbReference>
<dbReference type="InterPro" id="IPR018060">
    <property type="entry name" value="HTH_AraC"/>
</dbReference>
<dbReference type="Pfam" id="PF12833">
    <property type="entry name" value="HTH_18"/>
    <property type="match status" value="1"/>
</dbReference>
<reference evidence="5 6" key="1">
    <citation type="submission" date="2020-04" db="EMBL/GenBank/DDBJ databases">
        <title>Paraburkholderia sp. G-4-1-8 isolated from soil.</title>
        <authorList>
            <person name="Dahal R.H."/>
        </authorList>
    </citation>
    <scope>NUCLEOTIDE SEQUENCE [LARGE SCALE GENOMIC DNA]</scope>
    <source>
        <strain evidence="5 6">G-4-1-8</strain>
    </source>
</reference>
<keyword evidence="1" id="KW-0805">Transcription regulation</keyword>
<dbReference type="SUPFAM" id="SSF46689">
    <property type="entry name" value="Homeodomain-like"/>
    <property type="match status" value="1"/>
</dbReference>
<feature type="domain" description="HTH araC/xylS-type" evidence="4">
    <location>
        <begin position="212"/>
        <end position="312"/>
    </location>
</feature>
<dbReference type="PRINTS" id="PR00032">
    <property type="entry name" value="HTHARAC"/>
</dbReference>
<evidence type="ECO:0000259" key="4">
    <source>
        <dbReference type="PROSITE" id="PS01124"/>
    </source>
</evidence>
<comment type="caution">
    <text evidence="5">The sequence shown here is derived from an EMBL/GenBank/DDBJ whole genome shotgun (WGS) entry which is preliminary data.</text>
</comment>
<evidence type="ECO:0000256" key="1">
    <source>
        <dbReference type="ARBA" id="ARBA00023015"/>
    </source>
</evidence>
<keyword evidence="3" id="KW-0804">Transcription</keyword>
<dbReference type="InterPro" id="IPR035418">
    <property type="entry name" value="AraC-bd_2"/>
</dbReference>
<evidence type="ECO:0000313" key="6">
    <source>
        <dbReference type="Proteomes" id="UP000583127"/>
    </source>
</evidence>
<protein>
    <submittedName>
        <fullName evidence="5">Helix-turn-helix domain-containing protein</fullName>
    </submittedName>
</protein>
<dbReference type="EMBL" id="JABBFZ010000022">
    <property type="protein sequence ID" value="NML34476.1"/>
    <property type="molecule type" value="Genomic_DNA"/>
</dbReference>
<evidence type="ECO:0000256" key="3">
    <source>
        <dbReference type="ARBA" id="ARBA00023163"/>
    </source>
</evidence>
<dbReference type="GO" id="GO:0043565">
    <property type="term" value="F:sequence-specific DNA binding"/>
    <property type="evidence" value="ECO:0007669"/>
    <property type="project" value="InterPro"/>
</dbReference>
<dbReference type="PANTHER" id="PTHR46796:SF6">
    <property type="entry name" value="ARAC SUBFAMILY"/>
    <property type="match status" value="1"/>
</dbReference>
<dbReference type="InterPro" id="IPR020449">
    <property type="entry name" value="Tscrpt_reg_AraC-type_HTH"/>
</dbReference>
<dbReference type="Proteomes" id="UP000583127">
    <property type="component" value="Unassembled WGS sequence"/>
</dbReference>
<accession>A0A7Y0A0X0</accession>
<evidence type="ECO:0000256" key="2">
    <source>
        <dbReference type="ARBA" id="ARBA00023125"/>
    </source>
</evidence>
<dbReference type="SMART" id="SM00342">
    <property type="entry name" value="HTH_ARAC"/>
    <property type="match status" value="1"/>
</dbReference>
<dbReference type="InterPro" id="IPR009057">
    <property type="entry name" value="Homeodomain-like_sf"/>
</dbReference>
<evidence type="ECO:0000313" key="5">
    <source>
        <dbReference type="EMBL" id="NML34476.1"/>
    </source>
</evidence>
<keyword evidence="6" id="KW-1185">Reference proteome</keyword>
<organism evidence="5 6">
    <name type="scientific">Paraburkholderia antibiotica</name>
    <dbReference type="NCBI Taxonomy" id="2728839"/>
    <lineage>
        <taxon>Bacteria</taxon>
        <taxon>Pseudomonadati</taxon>
        <taxon>Pseudomonadota</taxon>
        <taxon>Betaproteobacteria</taxon>
        <taxon>Burkholderiales</taxon>
        <taxon>Burkholderiaceae</taxon>
        <taxon>Paraburkholderia</taxon>
    </lineage>
</organism>
<dbReference type="RefSeq" id="WP_169500667.1">
    <property type="nucleotide sequence ID" value="NZ_JABBFZ010000022.1"/>
</dbReference>
<name>A0A7Y0A0X0_9BURK</name>
<sequence>MRLARWGSAFLELMLPPRLVLSASQPDTGLLDAFVEGPDFSGEMQFGDIHTLRACHIAASKHTVIRRDGPLQPRLADDRLFILLQLRGEASFEQAGRTVELRPREWSVYETARDFRAVNKGNVEQLMILVPRERLFHNRLIAEESLGRRLDATSGVGSLAANFAQNAMEELSACSMKARSDIEEIIIRLFQQALAEQISIPSDGGTKFALAQKIRAYIDSHLEDPLLSVDKIAANLGYGKRSLHKAFAAESDGTIGTYILKNRLERCRKELIAGGSEAITKIAFKWGFNSSAHFSTSFKETYGISPRDFRQTALG</sequence>
<dbReference type="Pfam" id="PF14525">
    <property type="entry name" value="AraC_binding_2"/>
    <property type="match status" value="1"/>
</dbReference>
<dbReference type="AlphaFoldDB" id="A0A7Y0A0X0"/>
<dbReference type="Gene3D" id="1.10.10.60">
    <property type="entry name" value="Homeodomain-like"/>
    <property type="match status" value="1"/>
</dbReference>
<dbReference type="PANTHER" id="PTHR46796">
    <property type="entry name" value="HTH-TYPE TRANSCRIPTIONAL ACTIVATOR RHAS-RELATED"/>
    <property type="match status" value="1"/>
</dbReference>